<keyword evidence="2 4" id="KW-0808">Transferase</keyword>
<dbReference type="PIRSF" id="PIRSF000429">
    <property type="entry name" value="Ac-CoA_Ac_transf"/>
    <property type="match status" value="1"/>
</dbReference>
<dbReference type="Pfam" id="PF00108">
    <property type="entry name" value="Thiolase_N"/>
    <property type="match status" value="1"/>
</dbReference>
<dbReference type="PANTHER" id="PTHR18919:SF107">
    <property type="entry name" value="ACETYL-COA ACETYLTRANSFERASE, CYTOSOLIC"/>
    <property type="match status" value="1"/>
</dbReference>
<dbReference type="InterPro" id="IPR002155">
    <property type="entry name" value="Thiolase"/>
</dbReference>
<organism evidence="8 9">
    <name type="scientific">Maritimibacter alkaliphilus HTCC2654</name>
    <dbReference type="NCBI Taxonomy" id="314271"/>
    <lineage>
        <taxon>Bacteria</taxon>
        <taxon>Pseudomonadati</taxon>
        <taxon>Pseudomonadota</taxon>
        <taxon>Alphaproteobacteria</taxon>
        <taxon>Rhodobacterales</taxon>
        <taxon>Roseobacteraceae</taxon>
        <taxon>Maritimibacter</taxon>
    </lineage>
</organism>
<evidence type="ECO:0000256" key="3">
    <source>
        <dbReference type="ARBA" id="ARBA00023315"/>
    </source>
</evidence>
<gene>
    <name evidence="8" type="ORF">RB2654_23288</name>
</gene>
<dbReference type="HOGENOM" id="CLU_031026_2_1_5"/>
<dbReference type="PANTHER" id="PTHR18919">
    <property type="entry name" value="ACETYL-COA C-ACYLTRANSFERASE"/>
    <property type="match status" value="1"/>
</dbReference>
<dbReference type="OrthoDB" id="7838428at2"/>
<evidence type="ECO:0000313" key="9">
    <source>
        <dbReference type="Proteomes" id="UP000002931"/>
    </source>
</evidence>
<dbReference type="InterPro" id="IPR020617">
    <property type="entry name" value="Thiolase_C"/>
</dbReference>
<dbReference type="AlphaFoldDB" id="A3VK33"/>
<dbReference type="InterPro" id="IPR016039">
    <property type="entry name" value="Thiolase-like"/>
</dbReference>
<evidence type="ECO:0000259" key="7">
    <source>
        <dbReference type="Pfam" id="PF02803"/>
    </source>
</evidence>
<dbReference type="PROSITE" id="PS00737">
    <property type="entry name" value="THIOLASE_2"/>
    <property type="match status" value="1"/>
</dbReference>
<comment type="similarity">
    <text evidence="1 4">Belongs to the thiolase-like superfamily. Thiolase family.</text>
</comment>
<evidence type="ECO:0000256" key="2">
    <source>
        <dbReference type="ARBA" id="ARBA00022679"/>
    </source>
</evidence>
<dbReference type="GO" id="GO:0003988">
    <property type="term" value="F:acetyl-CoA C-acyltransferase activity"/>
    <property type="evidence" value="ECO:0007669"/>
    <property type="project" value="UniProtKB-ARBA"/>
</dbReference>
<dbReference type="Proteomes" id="UP000002931">
    <property type="component" value="Unassembled WGS sequence"/>
</dbReference>
<reference evidence="8 9" key="1">
    <citation type="journal article" date="2010" name="J. Bacteriol.">
        <title>Genome sequences of Pelagibaca bermudensis HTCC2601T and Maritimibacter alkaliphilus HTCC2654T, the type strains of two marine Roseobacter genera.</title>
        <authorList>
            <person name="Thrash J.C."/>
            <person name="Cho J.C."/>
            <person name="Ferriera S."/>
            <person name="Johnson J."/>
            <person name="Vergin K.L."/>
            <person name="Giovannoni S.J."/>
        </authorList>
    </citation>
    <scope>NUCLEOTIDE SEQUENCE [LARGE SCALE GENOMIC DNA]</scope>
    <source>
        <strain evidence="8 9">HTCC2654</strain>
    </source>
</reference>
<proteinExistence type="inferred from homology"/>
<evidence type="ECO:0000313" key="8">
    <source>
        <dbReference type="EMBL" id="EAQ11338.1"/>
    </source>
</evidence>
<keyword evidence="3 4" id="KW-0012">Acyltransferase</keyword>
<sequence>MSGVRVVSALRTPVAPRGGGLARLDLDALCAPVLAKAIREAGLGVEDVDEVVLGNALGAGGNPARRVALAAGLPERVAGLTLDRQCCGGLDALVMGAALIASGQAEVVAAGGVESYSRRPLRLRTDPDGGPPVAYDRPPFTPWPDRDPEMDEAAEALARSWNIARAAQDAWAVDSHRKARMAEMRGEVVPLAGVERDTFTRDLTPRLAARAPGLVGSITAANAAVAADGAAVCLLVSDRVAARLPDPGLAYRGGITLGARPDLPGVAPVEAIRALFDRTGTTPADLSVAEVMEAYAVQAIACVEGAGLDPAIVNPGGGGLARGHPVGASGAINAVRLWHEVKRRGGTGLAAIAAAGGLGTAVMLSVR</sequence>
<feature type="domain" description="Thiolase C-terminal" evidence="7">
    <location>
        <begin position="256"/>
        <end position="364"/>
    </location>
</feature>
<dbReference type="STRING" id="314271.RB2654_23288"/>
<evidence type="ECO:0000259" key="6">
    <source>
        <dbReference type="Pfam" id="PF00108"/>
    </source>
</evidence>
<dbReference type="EMBL" id="AAMT01000016">
    <property type="protein sequence ID" value="EAQ11338.1"/>
    <property type="molecule type" value="Genomic_DNA"/>
</dbReference>
<evidence type="ECO:0000256" key="5">
    <source>
        <dbReference type="SAM" id="MobiDB-lite"/>
    </source>
</evidence>
<evidence type="ECO:0000256" key="1">
    <source>
        <dbReference type="ARBA" id="ARBA00010982"/>
    </source>
</evidence>
<dbReference type="CDD" id="cd00751">
    <property type="entry name" value="thiolase"/>
    <property type="match status" value="1"/>
</dbReference>
<dbReference type="RefSeq" id="WP_008327527.1">
    <property type="nucleotide sequence ID" value="NZ_AAMT01000016.1"/>
</dbReference>
<feature type="region of interest" description="Disordered" evidence="5">
    <location>
        <begin position="120"/>
        <end position="145"/>
    </location>
</feature>
<dbReference type="Gene3D" id="3.40.47.10">
    <property type="match status" value="1"/>
</dbReference>
<name>A3VK33_9RHOB</name>
<protein>
    <submittedName>
        <fullName evidence="8">Acetyl-CoA acetyltransferase</fullName>
    </submittedName>
</protein>
<evidence type="ECO:0000256" key="4">
    <source>
        <dbReference type="RuleBase" id="RU003557"/>
    </source>
</evidence>
<dbReference type="NCBIfam" id="TIGR01930">
    <property type="entry name" value="AcCoA-C-Actrans"/>
    <property type="match status" value="1"/>
</dbReference>
<dbReference type="SUPFAM" id="SSF53901">
    <property type="entry name" value="Thiolase-like"/>
    <property type="match status" value="2"/>
</dbReference>
<accession>A3VK33</accession>
<dbReference type="InterPro" id="IPR020616">
    <property type="entry name" value="Thiolase_N"/>
</dbReference>
<keyword evidence="9" id="KW-1185">Reference proteome</keyword>
<dbReference type="Pfam" id="PF02803">
    <property type="entry name" value="Thiolase_C"/>
    <property type="match status" value="1"/>
</dbReference>
<comment type="caution">
    <text evidence="8">The sequence shown here is derived from an EMBL/GenBank/DDBJ whole genome shotgun (WGS) entry which is preliminary data.</text>
</comment>
<feature type="domain" description="Thiolase N-terminal" evidence="6">
    <location>
        <begin position="4"/>
        <end position="237"/>
    </location>
</feature>
<dbReference type="InterPro" id="IPR020613">
    <property type="entry name" value="Thiolase_CS"/>
</dbReference>